<evidence type="ECO:0000313" key="3">
    <source>
        <dbReference type="WBParaSite" id="ACAC_0000619901-mRNA-1"/>
    </source>
</evidence>
<proteinExistence type="predicted"/>
<protein>
    <submittedName>
        <fullName evidence="3">Charged multivesicular body protein 6</fullName>
    </submittedName>
</protein>
<accession>A0A0K0D804</accession>
<evidence type="ECO:0000313" key="2">
    <source>
        <dbReference type="Proteomes" id="UP000035642"/>
    </source>
</evidence>
<name>A0A0K0D804_ANGCA</name>
<sequence>MADIRQKLERSLRKGRETAKAVETRLRSLARSKEQHELIDLIVRMNDVQAERISAVNDLAIQSLIMQKTDSSMAKLTKYEMLADKLIEGQLSDKDREQLEQEYRLVKNQFHYHLIPLKSIHSVVSWNSLLLPKCNALPLTSEGQEKINTRRGKKRDSTQLPLINDRERDRDSAVDSCDGRGEPTSDSSLSVHLPPLR</sequence>
<evidence type="ECO:0000256" key="1">
    <source>
        <dbReference type="SAM" id="MobiDB-lite"/>
    </source>
</evidence>
<dbReference type="WBParaSite" id="ACAC_0000619901-mRNA-1">
    <property type="protein sequence ID" value="ACAC_0000619901-mRNA-1"/>
    <property type="gene ID" value="ACAC_0000619901"/>
</dbReference>
<dbReference type="Proteomes" id="UP000035642">
    <property type="component" value="Unassembled WGS sequence"/>
</dbReference>
<dbReference type="STRING" id="6313.A0A0K0D804"/>
<feature type="region of interest" description="Disordered" evidence="1">
    <location>
        <begin position="145"/>
        <end position="197"/>
    </location>
</feature>
<dbReference type="AlphaFoldDB" id="A0A0K0D804"/>
<feature type="compositionally biased region" description="Basic and acidic residues" evidence="1">
    <location>
        <begin position="164"/>
        <end position="183"/>
    </location>
</feature>
<keyword evidence="2" id="KW-1185">Reference proteome</keyword>
<organism evidence="2 3">
    <name type="scientific">Angiostrongylus cantonensis</name>
    <name type="common">Rat lungworm</name>
    <dbReference type="NCBI Taxonomy" id="6313"/>
    <lineage>
        <taxon>Eukaryota</taxon>
        <taxon>Metazoa</taxon>
        <taxon>Ecdysozoa</taxon>
        <taxon>Nematoda</taxon>
        <taxon>Chromadorea</taxon>
        <taxon>Rhabditida</taxon>
        <taxon>Rhabditina</taxon>
        <taxon>Rhabditomorpha</taxon>
        <taxon>Strongyloidea</taxon>
        <taxon>Metastrongylidae</taxon>
        <taxon>Angiostrongylus</taxon>
    </lineage>
</organism>
<reference evidence="2" key="1">
    <citation type="submission" date="2012-09" db="EMBL/GenBank/DDBJ databases">
        <authorList>
            <person name="Martin A.A."/>
        </authorList>
    </citation>
    <scope>NUCLEOTIDE SEQUENCE</scope>
</reference>
<reference evidence="3" key="2">
    <citation type="submission" date="2017-02" db="UniProtKB">
        <authorList>
            <consortium name="WormBaseParasite"/>
        </authorList>
    </citation>
    <scope>IDENTIFICATION</scope>
</reference>